<dbReference type="Proteomes" id="UP000827549">
    <property type="component" value="Chromosome 4"/>
</dbReference>
<feature type="region of interest" description="Disordered" evidence="1">
    <location>
        <begin position="1"/>
        <end position="49"/>
    </location>
</feature>
<reference evidence="2" key="1">
    <citation type="submission" date="2023-10" db="EMBL/GenBank/DDBJ databases">
        <authorList>
            <person name="Noh H."/>
        </authorList>
    </citation>
    <scope>NUCLEOTIDE SEQUENCE</scope>
    <source>
        <strain evidence="2">DUCC4014</strain>
    </source>
</reference>
<dbReference type="AlphaFoldDB" id="A0AAF1BMC8"/>
<proteinExistence type="predicted"/>
<evidence type="ECO:0000256" key="1">
    <source>
        <dbReference type="SAM" id="MobiDB-lite"/>
    </source>
</evidence>
<evidence type="ECO:0000313" key="2">
    <source>
        <dbReference type="EMBL" id="WOO81914.1"/>
    </source>
</evidence>
<organism evidence="2 3">
    <name type="scientific">Vanrija pseudolonga</name>
    <dbReference type="NCBI Taxonomy" id="143232"/>
    <lineage>
        <taxon>Eukaryota</taxon>
        <taxon>Fungi</taxon>
        <taxon>Dikarya</taxon>
        <taxon>Basidiomycota</taxon>
        <taxon>Agaricomycotina</taxon>
        <taxon>Tremellomycetes</taxon>
        <taxon>Trichosporonales</taxon>
        <taxon>Trichosporonaceae</taxon>
        <taxon>Vanrija</taxon>
    </lineage>
</organism>
<protein>
    <submittedName>
        <fullName evidence="2">Uncharacterized protein</fullName>
    </submittedName>
</protein>
<feature type="region of interest" description="Disordered" evidence="1">
    <location>
        <begin position="708"/>
        <end position="732"/>
    </location>
</feature>
<sequence length="732" mass="82196">MEPPSSFATDAMDALTLNPNSTPASPVPVSENDGSAPGPSTHGQPETTPCPCAGIDHTAFPEIVERIFEFADPTALAGVRCTSKGHQRFVEALLYRHVQVRPWAPTLNAEGDLVSFDNGYALTSVRATLIPGLRWTPDAPDEKEATRIRLQRHTEIVDLCRIYHRPPRDSTLGEDNALLTARQVDLNSLVACLRNATTVRHLPYDREAIIPEIRSMNATTMITFTSFQDLVHGDSWHKMTYKHPPQVRTSIMTVLHDYTVSGPYNARRLGEVLRFQQRAEDNRAFIFFAPPMGSWSEGHSSPQYNLAFDIAKLVVHQAVAMRNRANPNYALFVAGLDVLPAPLVRVPADLDWDNRKAVLLYNIRDLIRDVIDTLLPDQTTPLDEDVNSKFEELKLISLDEFRQAVGDEHYRLSHPGDDIVLSHGVSIRSNVPIKGFIYNGDHPDTLLQITSPETHKTLPGLSWNGPFGTDREAMEDTTLRNIRKYTKIVDLEEGGAWKYVNHDEYAELQSALAGVTAIRARHWSDKSRALLQSASLSAKVLFDCGKLKTRWRWKDMSPETPRTIIVASGGDFWCIFEDWKRGYSKPSPDNELYIVITAEDHSAARPPERNFILGLEGFAEQLMVVQRYHEYRVSIVGLDTLGPEDLGMSFAADTPWLKKKAMIYKAVKKSLGTPGNFYKPPDNVEDLNSTVDSIRFLSRNEFKEEVGEALNSRTGTEPPRQNAPTDPGYWIM</sequence>
<dbReference type="EMBL" id="CP086717">
    <property type="protein sequence ID" value="WOO81914.1"/>
    <property type="molecule type" value="Genomic_DNA"/>
</dbReference>
<gene>
    <name evidence="2" type="ORF">LOC62_04G005429</name>
</gene>
<dbReference type="GeneID" id="87808658"/>
<evidence type="ECO:0000313" key="3">
    <source>
        <dbReference type="Proteomes" id="UP000827549"/>
    </source>
</evidence>
<keyword evidence="3" id="KW-1185">Reference proteome</keyword>
<accession>A0AAF1BMC8</accession>
<dbReference type="RefSeq" id="XP_062627946.1">
    <property type="nucleotide sequence ID" value="XM_062771962.1"/>
</dbReference>
<name>A0AAF1BMC8_9TREE</name>